<feature type="coiled-coil region" evidence="8">
    <location>
        <begin position="188"/>
        <end position="218"/>
    </location>
</feature>
<evidence type="ECO:0000313" key="12">
    <source>
        <dbReference type="EMBL" id="TYA69917.1"/>
    </source>
</evidence>
<keyword evidence="2" id="KW-1003">Cell membrane</keyword>
<feature type="domain" description="HD" evidence="10">
    <location>
        <begin position="29"/>
        <end position="125"/>
    </location>
</feature>
<evidence type="ECO:0000259" key="10">
    <source>
        <dbReference type="Pfam" id="PF01966"/>
    </source>
</evidence>
<sequence length="400" mass="45367">MNDLIIAVEKFATQLLNEKLDTSYVYHNLTHTQRVAGKAVELAELCELTDTEKEILFISSWLHDTGYTKGVENHEESSIGIAKEFLNSLNYPAENIEAVCKLIAATKVDFVPNTRLEKIIRDADCSHIGSKSYFEVSELLRKEWEILCNKTYTESEWLEENIKFLSTVHRFHTPEAASAWDKRKGKNLSELLKLKKKLDSDNKKLNQKKEELSFKKNKVEMPERGIETMFRVTLKNHITLSNIADTKANILLSVNAIIVSLVLANLIPKLDNPSNSHLIIPTVIFVVVTVASIILSVLATRPNVTSGQFTKADVANKKVNLLFFGNFHKMSLQDFEWAMGEMMQDKEYLYSSMKKDLYFLGLVLNKKYKILRLTYSVFMIGIIVSVIAFAVAFQTSGAAV</sequence>
<dbReference type="Pfam" id="PF01966">
    <property type="entry name" value="HD"/>
    <property type="match status" value="1"/>
</dbReference>
<dbReference type="GO" id="GO:0051607">
    <property type="term" value="P:defense response to virus"/>
    <property type="evidence" value="ECO:0007669"/>
    <property type="project" value="UniProtKB-KW"/>
</dbReference>
<evidence type="ECO:0000256" key="1">
    <source>
        <dbReference type="ARBA" id="ARBA00004236"/>
    </source>
</evidence>
<evidence type="ECO:0000256" key="5">
    <source>
        <dbReference type="ARBA" id="ARBA00022989"/>
    </source>
</evidence>
<dbReference type="SUPFAM" id="SSF109604">
    <property type="entry name" value="HD-domain/PDEase-like"/>
    <property type="match status" value="1"/>
</dbReference>
<evidence type="ECO:0000259" key="11">
    <source>
        <dbReference type="Pfam" id="PF18967"/>
    </source>
</evidence>
<dbReference type="RefSeq" id="WP_148545189.1">
    <property type="nucleotide sequence ID" value="NZ_VSDQ01000729.1"/>
</dbReference>
<reference evidence="12 13" key="1">
    <citation type="submission" date="2019-08" db="EMBL/GenBank/DDBJ databases">
        <title>Seonamhaeicola sediminis sp. nov., isolated from marine sediment.</title>
        <authorList>
            <person name="Cao W.R."/>
        </authorList>
    </citation>
    <scope>NUCLEOTIDE SEQUENCE [LARGE SCALE GENOMIC DNA]</scope>
    <source>
        <strain evidence="12 13">B011</strain>
    </source>
</reference>
<evidence type="ECO:0000256" key="4">
    <source>
        <dbReference type="ARBA" id="ARBA00022741"/>
    </source>
</evidence>
<evidence type="ECO:0000256" key="6">
    <source>
        <dbReference type="ARBA" id="ARBA00023118"/>
    </source>
</evidence>
<comment type="subcellular location">
    <subcellularLocation>
        <location evidence="1">Cell membrane</location>
    </subcellularLocation>
</comment>
<feature type="domain" description="Pycsar effector protein" evidence="11">
    <location>
        <begin position="234"/>
        <end position="391"/>
    </location>
</feature>
<dbReference type="GO" id="GO:0005886">
    <property type="term" value="C:plasma membrane"/>
    <property type="evidence" value="ECO:0007669"/>
    <property type="project" value="UniProtKB-SubCell"/>
</dbReference>
<evidence type="ECO:0000256" key="7">
    <source>
        <dbReference type="ARBA" id="ARBA00023136"/>
    </source>
</evidence>
<name>A0A5D0HIP1_9FLAO</name>
<keyword evidence="8" id="KW-0175">Coiled coil</keyword>
<feature type="transmembrane region" description="Helical" evidence="9">
    <location>
        <begin position="373"/>
        <end position="393"/>
    </location>
</feature>
<dbReference type="CDD" id="cd00077">
    <property type="entry name" value="HDc"/>
    <property type="match status" value="1"/>
</dbReference>
<dbReference type="InterPro" id="IPR003607">
    <property type="entry name" value="HD/PDEase_dom"/>
</dbReference>
<dbReference type="EMBL" id="VSDQ01000729">
    <property type="protein sequence ID" value="TYA69917.1"/>
    <property type="molecule type" value="Genomic_DNA"/>
</dbReference>
<dbReference type="Proteomes" id="UP000323930">
    <property type="component" value="Unassembled WGS sequence"/>
</dbReference>
<gene>
    <name evidence="12" type="ORF">FUA24_21745</name>
</gene>
<dbReference type="Pfam" id="PF18967">
    <property type="entry name" value="PycTM"/>
    <property type="match status" value="1"/>
</dbReference>
<evidence type="ECO:0000313" key="13">
    <source>
        <dbReference type="Proteomes" id="UP000323930"/>
    </source>
</evidence>
<keyword evidence="7 9" id="KW-0472">Membrane</keyword>
<dbReference type="Gene3D" id="1.10.3210.10">
    <property type="entry name" value="Hypothetical protein af1432"/>
    <property type="match status" value="1"/>
</dbReference>
<dbReference type="OrthoDB" id="5728337at2"/>
<evidence type="ECO:0000256" key="8">
    <source>
        <dbReference type="SAM" id="Coils"/>
    </source>
</evidence>
<dbReference type="GO" id="GO:0000166">
    <property type="term" value="F:nucleotide binding"/>
    <property type="evidence" value="ECO:0007669"/>
    <property type="project" value="UniProtKB-KW"/>
</dbReference>
<evidence type="ECO:0000256" key="9">
    <source>
        <dbReference type="SAM" id="Phobius"/>
    </source>
</evidence>
<dbReference type="InterPro" id="IPR006674">
    <property type="entry name" value="HD_domain"/>
</dbReference>
<dbReference type="AlphaFoldDB" id="A0A5D0HIP1"/>
<proteinExistence type="predicted"/>
<keyword evidence="13" id="KW-1185">Reference proteome</keyword>
<protein>
    <submittedName>
        <fullName evidence="12">HD domain-containing protein</fullName>
    </submittedName>
</protein>
<keyword evidence="6" id="KW-0051">Antiviral defense</keyword>
<keyword evidence="4" id="KW-0547">Nucleotide-binding</keyword>
<comment type="caution">
    <text evidence="12">The sequence shown here is derived from an EMBL/GenBank/DDBJ whole genome shotgun (WGS) entry which is preliminary data.</text>
</comment>
<organism evidence="12 13">
    <name type="scientific">Seonamhaeicola marinus</name>
    <dbReference type="NCBI Taxonomy" id="1912246"/>
    <lineage>
        <taxon>Bacteria</taxon>
        <taxon>Pseudomonadati</taxon>
        <taxon>Bacteroidota</taxon>
        <taxon>Flavobacteriia</taxon>
        <taxon>Flavobacteriales</taxon>
        <taxon>Flavobacteriaceae</taxon>
    </lineage>
</organism>
<feature type="transmembrane region" description="Helical" evidence="9">
    <location>
        <begin position="248"/>
        <end position="267"/>
    </location>
</feature>
<keyword evidence="3 9" id="KW-0812">Transmembrane</keyword>
<evidence type="ECO:0000256" key="2">
    <source>
        <dbReference type="ARBA" id="ARBA00022475"/>
    </source>
</evidence>
<accession>A0A5D0HIP1</accession>
<feature type="transmembrane region" description="Helical" evidence="9">
    <location>
        <begin position="279"/>
        <end position="299"/>
    </location>
</feature>
<dbReference type="InterPro" id="IPR043760">
    <property type="entry name" value="PycTM_dom"/>
</dbReference>
<evidence type="ECO:0000256" key="3">
    <source>
        <dbReference type="ARBA" id="ARBA00022692"/>
    </source>
</evidence>
<keyword evidence="5 9" id="KW-1133">Transmembrane helix</keyword>